<feature type="non-terminal residue" evidence="1">
    <location>
        <position position="1"/>
    </location>
</feature>
<gene>
    <name evidence="1" type="ORF">EAI_11966</name>
</gene>
<dbReference type="GO" id="GO:0003676">
    <property type="term" value="F:nucleic acid binding"/>
    <property type="evidence" value="ECO:0007669"/>
    <property type="project" value="InterPro"/>
</dbReference>
<organism evidence="2">
    <name type="scientific">Harpegnathos saltator</name>
    <name type="common">Jerdon's jumping ant</name>
    <dbReference type="NCBI Taxonomy" id="610380"/>
    <lineage>
        <taxon>Eukaryota</taxon>
        <taxon>Metazoa</taxon>
        <taxon>Ecdysozoa</taxon>
        <taxon>Arthropoda</taxon>
        <taxon>Hexapoda</taxon>
        <taxon>Insecta</taxon>
        <taxon>Pterygota</taxon>
        <taxon>Neoptera</taxon>
        <taxon>Endopterygota</taxon>
        <taxon>Hymenoptera</taxon>
        <taxon>Apocrita</taxon>
        <taxon>Aculeata</taxon>
        <taxon>Formicoidea</taxon>
        <taxon>Formicidae</taxon>
        <taxon>Ponerinae</taxon>
        <taxon>Ponerini</taxon>
        <taxon>Harpegnathos</taxon>
    </lineage>
</organism>
<evidence type="ECO:0000313" key="1">
    <source>
        <dbReference type="EMBL" id="EFN86906.1"/>
    </source>
</evidence>
<dbReference type="Proteomes" id="UP000008237">
    <property type="component" value="Unassembled WGS sequence"/>
</dbReference>
<sequence>PTTKNDMIARITEAIQSLSSDEILRATNSFQNRVDSCIEKIGAHFEYYLT</sequence>
<protein>
    <recommendedName>
        <fullName evidence="3">Histone-lysine N-methyltransferase SETMAR</fullName>
    </recommendedName>
</protein>
<evidence type="ECO:0000313" key="2">
    <source>
        <dbReference type="Proteomes" id="UP000008237"/>
    </source>
</evidence>
<evidence type="ECO:0008006" key="3">
    <source>
        <dbReference type="Google" id="ProtNLM"/>
    </source>
</evidence>
<dbReference type="InterPro" id="IPR036397">
    <property type="entry name" value="RNaseH_sf"/>
</dbReference>
<reference evidence="1 2" key="1">
    <citation type="journal article" date="2010" name="Science">
        <title>Genomic comparison of the ants Camponotus floridanus and Harpegnathos saltator.</title>
        <authorList>
            <person name="Bonasio R."/>
            <person name="Zhang G."/>
            <person name="Ye C."/>
            <person name="Mutti N.S."/>
            <person name="Fang X."/>
            <person name="Qin N."/>
            <person name="Donahue G."/>
            <person name="Yang P."/>
            <person name="Li Q."/>
            <person name="Li C."/>
            <person name="Zhang P."/>
            <person name="Huang Z."/>
            <person name="Berger S.L."/>
            <person name="Reinberg D."/>
            <person name="Wang J."/>
            <person name="Liebig J."/>
        </authorList>
    </citation>
    <scope>NUCLEOTIDE SEQUENCE [LARGE SCALE GENOMIC DNA]</scope>
    <source>
        <strain evidence="1 2">R22 G/1</strain>
    </source>
</reference>
<feature type="non-terminal residue" evidence="1">
    <location>
        <position position="50"/>
    </location>
</feature>
<dbReference type="Gene3D" id="3.30.420.10">
    <property type="entry name" value="Ribonuclease H-like superfamily/Ribonuclease H"/>
    <property type="match status" value="1"/>
</dbReference>
<proteinExistence type="predicted"/>
<accession>E2BBM9</accession>
<dbReference type="AlphaFoldDB" id="E2BBM9"/>
<dbReference type="InParanoid" id="E2BBM9"/>
<name>E2BBM9_HARSA</name>
<dbReference type="EMBL" id="GL447128">
    <property type="protein sequence ID" value="EFN86906.1"/>
    <property type="molecule type" value="Genomic_DNA"/>
</dbReference>
<keyword evidence="2" id="KW-1185">Reference proteome</keyword>